<keyword evidence="10" id="KW-1185">Reference proteome</keyword>
<evidence type="ECO:0000256" key="2">
    <source>
        <dbReference type="ARBA" id="ARBA00022079"/>
    </source>
</evidence>
<feature type="domain" description="DNA-directed RNA polymerase RBP11-like dimerisation" evidence="8">
    <location>
        <begin position="53"/>
        <end position="125"/>
    </location>
</feature>
<dbReference type="InterPro" id="IPR008193">
    <property type="entry name" value="RNA_pol_Rpb11_13-16kDa_CS"/>
</dbReference>
<dbReference type="AlphaFoldDB" id="A0A8H3I537"/>
<keyword evidence="3" id="KW-0240">DNA-directed RNA polymerase</keyword>
<dbReference type="GO" id="GO:0005666">
    <property type="term" value="C:RNA polymerase III complex"/>
    <property type="evidence" value="ECO:0007669"/>
    <property type="project" value="TreeGrafter"/>
</dbReference>
<evidence type="ECO:0000256" key="5">
    <source>
        <dbReference type="ARBA" id="ARBA00023242"/>
    </source>
</evidence>
<accession>A0A8H3I537</accession>
<evidence type="ECO:0000313" key="10">
    <source>
        <dbReference type="Proteomes" id="UP000664534"/>
    </source>
</evidence>
<dbReference type="Gene3D" id="3.30.1360.10">
    <property type="entry name" value="RNA polymerase, RBP11-like subunit"/>
    <property type="match status" value="1"/>
</dbReference>
<evidence type="ECO:0000256" key="7">
    <source>
        <dbReference type="SAM" id="MobiDB-lite"/>
    </source>
</evidence>
<dbReference type="InterPro" id="IPR009025">
    <property type="entry name" value="RBP11-like_dimer"/>
</dbReference>
<reference evidence="9" key="1">
    <citation type="submission" date="2021-03" db="EMBL/GenBank/DDBJ databases">
        <authorList>
            <person name="Tagirdzhanova G."/>
        </authorList>
    </citation>
    <scope>NUCLEOTIDE SEQUENCE</scope>
</reference>
<evidence type="ECO:0000256" key="6">
    <source>
        <dbReference type="ARBA" id="ARBA00025751"/>
    </source>
</evidence>
<dbReference type="PROSITE" id="PS01154">
    <property type="entry name" value="RNA_POL_L_13KD"/>
    <property type="match status" value="1"/>
</dbReference>
<dbReference type="EMBL" id="CAJPDT010000001">
    <property type="protein sequence ID" value="CAF9905048.1"/>
    <property type="molecule type" value="Genomic_DNA"/>
</dbReference>
<proteinExistence type="inferred from homology"/>
<comment type="caution">
    <text evidence="9">The sequence shown here is derived from an EMBL/GenBank/DDBJ whole genome shotgun (WGS) entry which is preliminary data.</text>
</comment>
<dbReference type="GO" id="GO:0046983">
    <property type="term" value="F:protein dimerization activity"/>
    <property type="evidence" value="ECO:0007669"/>
    <property type="project" value="InterPro"/>
</dbReference>
<protein>
    <recommendedName>
        <fullName evidence="2">DNA-directed RNA polymerases I and III subunit RPAC2</fullName>
    </recommendedName>
</protein>
<evidence type="ECO:0000256" key="4">
    <source>
        <dbReference type="ARBA" id="ARBA00023163"/>
    </source>
</evidence>
<dbReference type="PANTHER" id="PTHR13946:SF28">
    <property type="entry name" value="DNA-DIRECTED RNA POLYMERASES I AND III SUBUNIT RPAC2"/>
    <property type="match status" value="1"/>
</dbReference>
<name>A0A8H3I537_9LECA</name>
<evidence type="ECO:0000313" key="9">
    <source>
        <dbReference type="EMBL" id="CAF9905048.1"/>
    </source>
</evidence>
<dbReference type="FunFam" id="3.30.1360.10:FF:000006">
    <property type="entry name" value="DNA-directed RNA polymerases I and III subunit RPAC2"/>
    <property type="match status" value="1"/>
</dbReference>
<dbReference type="PANTHER" id="PTHR13946">
    <property type="entry name" value="DNA-DIRECTED RNA POLYMERASE I,II,III"/>
    <property type="match status" value="1"/>
</dbReference>
<dbReference type="GO" id="GO:0005736">
    <property type="term" value="C:RNA polymerase I complex"/>
    <property type="evidence" value="ECO:0007669"/>
    <property type="project" value="TreeGrafter"/>
</dbReference>
<dbReference type="CDD" id="cd07029">
    <property type="entry name" value="RNAP_I_III_AC19"/>
    <property type="match status" value="1"/>
</dbReference>
<dbReference type="Pfam" id="PF13656">
    <property type="entry name" value="RNA_pol_L_2"/>
    <property type="match status" value="1"/>
</dbReference>
<dbReference type="GO" id="GO:0006362">
    <property type="term" value="P:transcription elongation by RNA polymerase I"/>
    <property type="evidence" value="ECO:0007669"/>
    <property type="project" value="TreeGrafter"/>
</dbReference>
<comment type="subcellular location">
    <subcellularLocation>
        <location evidence="1">Nucleus</location>
    </subcellularLocation>
</comment>
<dbReference type="OrthoDB" id="510325at2759"/>
<gene>
    <name evidence="9" type="primary">RPC19</name>
    <name evidence="9" type="ORF">IMSHALPRED_000245</name>
</gene>
<organism evidence="9 10">
    <name type="scientific">Imshaugia aleurites</name>
    <dbReference type="NCBI Taxonomy" id="172621"/>
    <lineage>
        <taxon>Eukaryota</taxon>
        <taxon>Fungi</taxon>
        <taxon>Dikarya</taxon>
        <taxon>Ascomycota</taxon>
        <taxon>Pezizomycotina</taxon>
        <taxon>Lecanoromycetes</taxon>
        <taxon>OSLEUM clade</taxon>
        <taxon>Lecanoromycetidae</taxon>
        <taxon>Lecanorales</taxon>
        <taxon>Lecanorineae</taxon>
        <taxon>Parmeliaceae</taxon>
        <taxon>Imshaugia</taxon>
    </lineage>
</organism>
<dbReference type="InterPro" id="IPR033898">
    <property type="entry name" value="RNAP_AC19"/>
</dbReference>
<comment type="similarity">
    <text evidence="6">Belongs to the archaeal Rpo11/eukaryotic RPB11/RPC19 RNA polymerase subunit family.</text>
</comment>
<keyword evidence="4" id="KW-0804">Transcription</keyword>
<feature type="region of interest" description="Disordered" evidence="7">
    <location>
        <begin position="1"/>
        <end position="33"/>
    </location>
</feature>
<dbReference type="InterPro" id="IPR036603">
    <property type="entry name" value="RBP11-like"/>
</dbReference>
<evidence type="ECO:0000259" key="8">
    <source>
        <dbReference type="Pfam" id="PF13656"/>
    </source>
</evidence>
<dbReference type="GO" id="GO:0055029">
    <property type="term" value="C:nuclear DNA-directed RNA polymerase complex"/>
    <property type="evidence" value="ECO:0007669"/>
    <property type="project" value="UniProtKB-ARBA"/>
</dbReference>
<evidence type="ECO:0000256" key="3">
    <source>
        <dbReference type="ARBA" id="ARBA00022478"/>
    </source>
</evidence>
<dbReference type="GO" id="GO:0003899">
    <property type="term" value="F:DNA-directed RNA polymerase activity"/>
    <property type="evidence" value="ECO:0007669"/>
    <property type="project" value="InterPro"/>
</dbReference>
<evidence type="ECO:0000256" key="1">
    <source>
        <dbReference type="ARBA" id="ARBA00004123"/>
    </source>
</evidence>
<dbReference type="GO" id="GO:0006383">
    <property type="term" value="P:transcription by RNA polymerase III"/>
    <property type="evidence" value="ECO:0007669"/>
    <property type="project" value="TreeGrafter"/>
</dbReference>
<dbReference type="Proteomes" id="UP000664534">
    <property type="component" value="Unassembled WGS sequence"/>
</dbReference>
<dbReference type="InterPro" id="IPR022905">
    <property type="entry name" value="Rpo11-like"/>
</dbReference>
<dbReference type="GO" id="GO:0003677">
    <property type="term" value="F:DNA binding"/>
    <property type="evidence" value="ECO:0007669"/>
    <property type="project" value="InterPro"/>
</dbReference>
<dbReference type="SUPFAM" id="SSF55257">
    <property type="entry name" value="RBP11-like subunits of RNA polymerase"/>
    <property type="match status" value="1"/>
</dbReference>
<sequence length="141" mass="15590">MPSALASEASEDQPMLNAPAESRESVATNPYETSIGLSDQRIRMLPGASDTAASFEFEAEDHTLGNALRYMVMKNPEVELCGYSIPHPSEAKMNLRIQTYDGTTVYDVLEKGFDDLMGLCDVVIDKFTVTRDNFNDAKEKT</sequence>
<dbReference type="HAMAP" id="MF_00261">
    <property type="entry name" value="RNApol_arch_Rpo11"/>
    <property type="match status" value="1"/>
</dbReference>
<keyword evidence="5" id="KW-0539">Nucleus</keyword>